<keyword evidence="1 2" id="KW-0238">DNA-binding</keyword>
<dbReference type="Proteomes" id="UP000029518">
    <property type="component" value="Chromosome"/>
</dbReference>
<keyword evidence="3" id="KW-1133">Transmembrane helix</keyword>
<evidence type="ECO:0000256" key="1">
    <source>
        <dbReference type="ARBA" id="ARBA00023125"/>
    </source>
</evidence>
<dbReference type="InterPro" id="IPR039532">
    <property type="entry name" value="TetR_C_Firmicutes"/>
</dbReference>
<evidence type="ECO:0000256" key="2">
    <source>
        <dbReference type="PROSITE-ProRule" id="PRU00335"/>
    </source>
</evidence>
<dbReference type="InterPro" id="IPR001647">
    <property type="entry name" value="HTH_TetR"/>
</dbReference>
<feature type="transmembrane region" description="Helical" evidence="3">
    <location>
        <begin position="155"/>
        <end position="172"/>
    </location>
</feature>
<keyword evidence="3" id="KW-0472">Membrane</keyword>
<reference evidence="5" key="1">
    <citation type="submission" date="2014-08" db="EMBL/GenBank/DDBJ databases">
        <title>Comparative genomics of the Paenibacillus odorifer group.</title>
        <authorList>
            <person name="den Bakker H.C."/>
            <person name="Tsai Y.-C.Y.-C."/>
            <person name="Martin N."/>
            <person name="Korlach J."/>
            <person name="Wiedmann M."/>
        </authorList>
    </citation>
    <scope>NUCLEOTIDE SEQUENCE [LARGE SCALE GENOMIC DNA]</scope>
    <source>
        <strain evidence="5">DSM 13188</strain>
    </source>
</reference>
<protein>
    <submittedName>
        <fullName evidence="5">TetR family transcriptional regulator</fullName>
    </submittedName>
</protein>
<sequence>MTKTPPHTDPRVLRTRQLLRDAVIDLMEEMSIEKISVNRIAERAKINRVTFYLHYRDIPDMLEKMADDMAEDVLQVVSGYMENPEAAEGEQWPMLERLLTHIAENAKFYKIVLTSRKSTIFTDRLFKLMADIIATRVQRRLATRAASEVTVQKDIAVWYGSAALIGTIIAWLREDMPYSPQYLAKQITSLRSS</sequence>
<dbReference type="Pfam" id="PF14278">
    <property type="entry name" value="TetR_C_8"/>
    <property type="match status" value="1"/>
</dbReference>
<proteinExistence type="predicted"/>
<dbReference type="PANTHER" id="PTHR43479">
    <property type="entry name" value="ACREF/ENVCD OPERON REPRESSOR-RELATED"/>
    <property type="match status" value="1"/>
</dbReference>
<dbReference type="InterPro" id="IPR050624">
    <property type="entry name" value="HTH-type_Tx_Regulator"/>
</dbReference>
<organism evidence="5 6">
    <name type="scientific">Paenibacillus borealis</name>
    <dbReference type="NCBI Taxonomy" id="160799"/>
    <lineage>
        <taxon>Bacteria</taxon>
        <taxon>Bacillati</taxon>
        <taxon>Bacillota</taxon>
        <taxon>Bacilli</taxon>
        <taxon>Bacillales</taxon>
        <taxon>Paenibacillaceae</taxon>
        <taxon>Paenibacillus</taxon>
    </lineage>
</organism>
<evidence type="ECO:0000313" key="5">
    <source>
        <dbReference type="EMBL" id="AIQ57066.1"/>
    </source>
</evidence>
<name>A0A089L6G2_PAEBO</name>
<feature type="DNA-binding region" description="H-T-H motif" evidence="2">
    <location>
        <begin position="36"/>
        <end position="55"/>
    </location>
</feature>
<dbReference type="SUPFAM" id="SSF46689">
    <property type="entry name" value="Homeodomain-like"/>
    <property type="match status" value="1"/>
</dbReference>
<feature type="domain" description="HTH tetR-type" evidence="4">
    <location>
        <begin position="13"/>
        <end position="73"/>
    </location>
</feature>
<dbReference type="InterPro" id="IPR009057">
    <property type="entry name" value="Homeodomain-like_sf"/>
</dbReference>
<dbReference type="Gene3D" id="1.10.357.10">
    <property type="entry name" value="Tetracycline Repressor, domain 2"/>
    <property type="match status" value="1"/>
</dbReference>
<evidence type="ECO:0000313" key="6">
    <source>
        <dbReference type="Proteomes" id="UP000029518"/>
    </source>
</evidence>
<dbReference type="PROSITE" id="PS50977">
    <property type="entry name" value="HTH_TETR_2"/>
    <property type="match status" value="1"/>
</dbReference>
<dbReference type="GO" id="GO:0003677">
    <property type="term" value="F:DNA binding"/>
    <property type="evidence" value="ECO:0007669"/>
    <property type="project" value="UniProtKB-UniRule"/>
</dbReference>
<dbReference type="HOGENOM" id="CLU_087539_0_0_9"/>
<gene>
    <name evidence="5" type="ORF">PBOR_09080</name>
</gene>
<dbReference type="KEGG" id="pbd:PBOR_09080"/>
<dbReference type="AlphaFoldDB" id="A0A089L6G2"/>
<keyword evidence="6" id="KW-1185">Reference proteome</keyword>
<accession>A0A089L6G2</accession>
<keyword evidence="3" id="KW-0812">Transmembrane</keyword>
<evidence type="ECO:0000256" key="3">
    <source>
        <dbReference type="SAM" id="Phobius"/>
    </source>
</evidence>
<dbReference type="OrthoDB" id="9810250at2"/>
<evidence type="ECO:0000259" key="4">
    <source>
        <dbReference type="PROSITE" id="PS50977"/>
    </source>
</evidence>
<dbReference type="RefSeq" id="WP_042211327.1">
    <property type="nucleotide sequence ID" value="NZ_CP009285.1"/>
</dbReference>
<dbReference type="PANTHER" id="PTHR43479:SF23">
    <property type="entry name" value="HTH TETR-TYPE DOMAIN-CONTAINING PROTEIN"/>
    <property type="match status" value="1"/>
</dbReference>
<dbReference type="EMBL" id="CP009285">
    <property type="protein sequence ID" value="AIQ57066.1"/>
    <property type="molecule type" value="Genomic_DNA"/>
</dbReference>